<dbReference type="AlphaFoldDB" id="A0A2P8C877"/>
<protein>
    <recommendedName>
        <fullName evidence="5">Histone deacetylase</fullName>
    </recommendedName>
</protein>
<accession>A0A2P8C877</accession>
<dbReference type="EMBL" id="PYGC01000011">
    <property type="protein sequence ID" value="PSK81152.1"/>
    <property type="molecule type" value="Genomic_DNA"/>
</dbReference>
<evidence type="ECO:0008006" key="5">
    <source>
        <dbReference type="Google" id="ProtNLM"/>
    </source>
</evidence>
<evidence type="ECO:0000313" key="1">
    <source>
        <dbReference type="EMBL" id="GET22268.1"/>
    </source>
</evidence>
<reference evidence="1 4" key="2">
    <citation type="submission" date="2019-10" db="EMBL/GenBank/DDBJ databases">
        <title>Prolixibacter strains distinguished by the presence of nitrate reductase genes were adept at nitrate-dependent anaerobic corrosion of metallic iron and carbon steel.</title>
        <authorList>
            <person name="Iino T."/>
            <person name="Shono N."/>
            <person name="Ito K."/>
            <person name="Nakamura R."/>
            <person name="Sueoka K."/>
            <person name="Harayama S."/>
            <person name="Ohkuma M."/>
        </authorList>
    </citation>
    <scope>NUCLEOTIDE SEQUENCE [LARGE SCALE GENOMIC DNA]</scope>
    <source>
        <strain evidence="1 4">MIC1-1</strain>
    </source>
</reference>
<proteinExistence type="predicted"/>
<comment type="caution">
    <text evidence="2">The sequence shown here is derived from an EMBL/GenBank/DDBJ whole genome shotgun (WGS) entry which is preliminary data.</text>
</comment>
<evidence type="ECO:0000313" key="4">
    <source>
        <dbReference type="Proteomes" id="UP000396862"/>
    </source>
</evidence>
<reference evidence="2 3" key="1">
    <citation type="submission" date="2018-03" db="EMBL/GenBank/DDBJ databases">
        <title>Genomic Encyclopedia of Archaeal and Bacterial Type Strains, Phase II (KMG-II): from individual species to whole genera.</title>
        <authorList>
            <person name="Goeker M."/>
        </authorList>
    </citation>
    <scope>NUCLEOTIDE SEQUENCE [LARGE SCALE GENOMIC DNA]</scope>
    <source>
        <strain evidence="2 3">DSM 27267</strain>
    </source>
</reference>
<dbReference type="OrthoDB" id="8538589at2"/>
<keyword evidence="4" id="KW-1185">Reference proteome</keyword>
<gene>
    <name evidence="2" type="ORF">CLV93_111129</name>
    <name evidence="1" type="ORF">JCM18694_25140</name>
</gene>
<evidence type="ECO:0000313" key="3">
    <source>
        <dbReference type="Proteomes" id="UP000240621"/>
    </source>
</evidence>
<organism evidence="2 3">
    <name type="scientific">Prolixibacter denitrificans</name>
    <dbReference type="NCBI Taxonomy" id="1541063"/>
    <lineage>
        <taxon>Bacteria</taxon>
        <taxon>Pseudomonadati</taxon>
        <taxon>Bacteroidota</taxon>
        <taxon>Bacteroidia</taxon>
        <taxon>Marinilabiliales</taxon>
        <taxon>Prolixibacteraceae</taxon>
        <taxon>Prolixibacter</taxon>
    </lineage>
</organism>
<name>A0A2P8C877_9BACT</name>
<dbReference type="EMBL" id="BLAU01000001">
    <property type="protein sequence ID" value="GET22268.1"/>
    <property type="molecule type" value="Genomic_DNA"/>
</dbReference>
<dbReference type="Proteomes" id="UP000240621">
    <property type="component" value="Unassembled WGS sequence"/>
</dbReference>
<dbReference type="Gene3D" id="3.10.490.10">
    <property type="entry name" value="Gamma-glutamyl cyclotransferase-like"/>
    <property type="match status" value="1"/>
</dbReference>
<evidence type="ECO:0000313" key="2">
    <source>
        <dbReference type="EMBL" id="PSK81152.1"/>
    </source>
</evidence>
<sequence>MKIPYIWYASYGSNMLESRFHCYIRGGQPEGSVKTQPGCFDTTLPTEKANITINRELYFARKSGSWQHGGVAFTGTEPNEQAHTLGRMYLITAGQFIDVIRQENDFYGNLVIDLEKAIEKGSLIIDPNWWYGNLLYLGDKNGHPIFTFTHATHQPEAINPPGTNYLRTIIAGLKEAYHFSNKEIYAYLKDKPGIRGTNVLIDL</sequence>
<dbReference type="Proteomes" id="UP000396862">
    <property type="component" value="Unassembled WGS sequence"/>
</dbReference>